<proteinExistence type="predicted"/>
<dbReference type="InParanoid" id="L9L359"/>
<gene>
    <name evidence="1" type="ORF">TREES_T100011649</name>
</gene>
<sequence length="101" mass="10945">MDHSSERADLTRSNYPNVMRALGPSLQQWLSAISLIAGAFLDFLISLLPCGVEGAAVETAGTFVFSNDKNPLTSRERKCIEEEGKDVEVKAGKALIFSISL</sequence>
<dbReference type="Proteomes" id="UP000011518">
    <property type="component" value="Unassembled WGS sequence"/>
</dbReference>
<name>L9L359_TUPCH</name>
<keyword evidence="2" id="KW-1185">Reference proteome</keyword>
<protein>
    <submittedName>
        <fullName evidence="1">Uncharacterized protein</fullName>
    </submittedName>
</protein>
<organism evidence="1 2">
    <name type="scientific">Tupaia chinensis</name>
    <name type="common">Chinese tree shrew</name>
    <name type="synonym">Tupaia belangeri chinensis</name>
    <dbReference type="NCBI Taxonomy" id="246437"/>
    <lineage>
        <taxon>Eukaryota</taxon>
        <taxon>Metazoa</taxon>
        <taxon>Chordata</taxon>
        <taxon>Craniata</taxon>
        <taxon>Vertebrata</taxon>
        <taxon>Euteleostomi</taxon>
        <taxon>Mammalia</taxon>
        <taxon>Eutheria</taxon>
        <taxon>Euarchontoglires</taxon>
        <taxon>Scandentia</taxon>
        <taxon>Tupaiidae</taxon>
        <taxon>Tupaia</taxon>
    </lineage>
</organism>
<reference evidence="2" key="1">
    <citation type="submission" date="2012-07" db="EMBL/GenBank/DDBJ databases">
        <title>Genome of the Chinese tree shrew, a rising model animal genetically related to primates.</title>
        <authorList>
            <person name="Zhang G."/>
            <person name="Fan Y."/>
            <person name="Yao Y."/>
            <person name="Huang Z."/>
        </authorList>
    </citation>
    <scope>NUCLEOTIDE SEQUENCE [LARGE SCALE GENOMIC DNA]</scope>
</reference>
<evidence type="ECO:0000313" key="1">
    <source>
        <dbReference type="EMBL" id="ELW69199.1"/>
    </source>
</evidence>
<accession>L9L359</accession>
<evidence type="ECO:0000313" key="2">
    <source>
        <dbReference type="Proteomes" id="UP000011518"/>
    </source>
</evidence>
<dbReference type="AlphaFoldDB" id="L9L359"/>
<dbReference type="EMBL" id="KB320542">
    <property type="protein sequence ID" value="ELW69199.1"/>
    <property type="molecule type" value="Genomic_DNA"/>
</dbReference>
<reference evidence="2" key="2">
    <citation type="journal article" date="2013" name="Nat. Commun.">
        <title>Genome of the Chinese tree shrew.</title>
        <authorList>
            <person name="Fan Y."/>
            <person name="Huang Z.Y."/>
            <person name="Cao C.C."/>
            <person name="Chen C.S."/>
            <person name="Chen Y.X."/>
            <person name="Fan D.D."/>
            <person name="He J."/>
            <person name="Hou H.L."/>
            <person name="Hu L."/>
            <person name="Hu X.T."/>
            <person name="Jiang X.T."/>
            <person name="Lai R."/>
            <person name="Lang Y.S."/>
            <person name="Liang B."/>
            <person name="Liao S.G."/>
            <person name="Mu D."/>
            <person name="Ma Y.Y."/>
            <person name="Niu Y.Y."/>
            <person name="Sun X.Q."/>
            <person name="Xia J.Q."/>
            <person name="Xiao J."/>
            <person name="Xiong Z.Q."/>
            <person name="Xu L."/>
            <person name="Yang L."/>
            <person name="Zhang Y."/>
            <person name="Zhao W."/>
            <person name="Zhao X.D."/>
            <person name="Zheng Y.T."/>
            <person name="Zhou J.M."/>
            <person name="Zhu Y.B."/>
            <person name="Zhang G.J."/>
            <person name="Wang J."/>
            <person name="Yao Y.G."/>
        </authorList>
    </citation>
    <scope>NUCLEOTIDE SEQUENCE [LARGE SCALE GENOMIC DNA]</scope>
</reference>